<comment type="caution">
    <text evidence="1">The sequence shown here is derived from an EMBL/GenBank/DDBJ whole genome shotgun (WGS) entry which is preliminary data.</text>
</comment>
<keyword evidence="2" id="KW-1185">Reference proteome</keyword>
<protein>
    <submittedName>
        <fullName evidence="1">Uncharacterized protein</fullName>
    </submittedName>
</protein>
<dbReference type="AlphaFoldDB" id="A0A445KA81"/>
<dbReference type="EMBL" id="QZWG01000006">
    <property type="protein sequence ID" value="RZC07697.1"/>
    <property type="molecule type" value="Genomic_DNA"/>
</dbReference>
<dbReference type="Proteomes" id="UP000289340">
    <property type="component" value="Chromosome 6"/>
</dbReference>
<sequence length="76" mass="8839">MKKVAESLKQLQQIFNNKLDEKDIQEVLDEVALIPNLDQQQWAKTVKWLSDDLEQLAVMRGLPIQKKKAYILAFIS</sequence>
<reference evidence="1 2" key="1">
    <citation type="submission" date="2018-09" db="EMBL/GenBank/DDBJ databases">
        <title>A high-quality reference genome of wild soybean provides a powerful tool to mine soybean genomes.</title>
        <authorList>
            <person name="Xie M."/>
            <person name="Chung C.Y.L."/>
            <person name="Li M.-W."/>
            <person name="Wong F.-L."/>
            <person name="Chan T.-F."/>
            <person name="Lam H.-M."/>
        </authorList>
    </citation>
    <scope>NUCLEOTIDE SEQUENCE [LARGE SCALE GENOMIC DNA]</scope>
    <source>
        <strain evidence="2">cv. W05</strain>
        <tissue evidence="1">Hypocotyl of etiolated seedlings</tissue>
    </source>
</reference>
<gene>
    <name evidence="1" type="ORF">D0Y65_014793</name>
</gene>
<evidence type="ECO:0000313" key="1">
    <source>
        <dbReference type="EMBL" id="RZC07697.1"/>
    </source>
</evidence>
<accession>A0A445KA81</accession>
<dbReference type="SMR" id="A0A445KA81"/>
<proteinExistence type="predicted"/>
<evidence type="ECO:0000313" key="2">
    <source>
        <dbReference type="Proteomes" id="UP000289340"/>
    </source>
</evidence>
<name>A0A445KA81_GLYSO</name>
<organism evidence="1 2">
    <name type="scientific">Glycine soja</name>
    <name type="common">Wild soybean</name>
    <dbReference type="NCBI Taxonomy" id="3848"/>
    <lineage>
        <taxon>Eukaryota</taxon>
        <taxon>Viridiplantae</taxon>
        <taxon>Streptophyta</taxon>
        <taxon>Embryophyta</taxon>
        <taxon>Tracheophyta</taxon>
        <taxon>Spermatophyta</taxon>
        <taxon>Magnoliopsida</taxon>
        <taxon>eudicotyledons</taxon>
        <taxon>Gunneridae</taxon>
        <taxon>Pentapetalae</taxon>
        <taxon>rosids</taxon>
        <taxon>fabids</taxon>
        <taxon>Fabales</taxon>
        <taxon>Fabaceae</taxon>
        <taxon>Papilionoideae</taxon>
        <taxon>50 kb inversion clade</taxon>
        <taxon>NPAAA clade</taxon>
        <taxon>indigoferoid/millettioid clade</taxon>
        <taxon>Phaseoleae</taxon>
        <taxon>Glycine</taxon>
        <taxon>Glycine subgen. Soja</taxon>
    </lineage>
</organism>